<reference evidence="10" key="1">
    <citation type="journal article" date="2020" name="mSystems">
        <title>Genome- and Community-Level Interaction Insights into Carbon Utilization and Element Cycling Functions of Hydrothermarchaeota in Hydrothermal Sediment.</title>
        <authorList>
            <person name="Zhou Z."/>
            <person name="Liu Y."/>
            <person name="Xu W."/>
            <person name="Pan J."/>
            <person name="Luo Z.H."/>
            <person name="Li M."/>
        </authorList>
    </citation>
    <scope>NUCLEOTIDE SEQUENCE [LARGE SCALE GENOMIC DNA]</scope>
    <source>
        <strain evidence="10">SpSt-374</strain>
    </source>
</reference>
<feature type="domain" description="CN hydrolase" evidence="9">
    <location>
        <begin position="219"/>
        <end position="464"/>
    </location>
</feature>
<keyword evidence="10" id="KW-0449">Lipoprotein</keyword>
<dbReference type="Gene3D" id="3.60.110.10">
    <property type="entry name" value="Carbon-nitrogen hydrolase"/>
    <property type="match status" value="1"/>
</dbReference>
<keyword evidence="6 8" id="KW-0472">Membrane</keyword>
<evidence type="ECO:0000256" key="6">
    <source>
        <dbReference type="ARBA" id="ARBA00023136"/>
    </source>
</evidence>
<evidence type="ECO:0000259" key="9">
    <source>
        <dbReference type="PROSITE" id="PS50263"/>
    </source>
</evidence>
<dbReference type="EC" id="2.3.1.269" evidence="8"/>
<dbReference type="HAMAP" id="MF_01148">
    <property type="entry name" value="Lnt"/>
    <property type="match status" value="1"/>
</dbReference>
<keyword evidence="3 8" id="KW-0808">Transferase</keyword>
<dbReference type="NCBIfam" id="TIGR00546">
    <property type="entry name" value="lnt"/>
    <property type="match status" value="1"/>
</dbReference>
<comment type="function">
    <text evidence="8">Catalyzes the phospholipid dependent N-acylation of the N-terminal cysteine of apolipoprotein, the last step in lipoprotein maturation.</text>
</comment>
<protein>
    <recommendedName>
        <fullName evidence="8">Apolipoprotein N-acyltransferase</fullName>
        <shortName evidence="8">ALP N-acyltransferase</shortName>
        <ecNumber evidence="8">2.3.1.269</ecNumber>
    </recommendedName>
</protein>
<comment type="caution">
    <text evidence="10">The sequence shown here is derived from an EMBL/GenBank/DDBJ whole genome shotgun (WGS) entry which is preliminary data.</text>
</comment>
<keyword evidence="7 8" id="KW-0012">Acyltransferase</keyword>
<dbReference type="Pfam" id="PF20154">
    <property type="entry name" value="LNT_N"/>
    <property type="match status" value="1"/>
</dbReference>
<comment type="catalytic activity">
    <reaction evidence="8">
        <text>N-terminal S-1,2-diacyl-sn-glyceryl-L-cysteinyl-[lipoprotein] + a glycerophospholipid = N-acyl-S-1,2-diacyl-sn-glyceryl-L-cysteinyl-[lipoprotein] + a 2-acyl-sn-glycero-3-phospholipid + H(+)</text>
        <dbReference type="Rhea" id="RHEA:48228"/>
        <dbReference type="Rhea" id="RHEA-COMP:14681"/>
        <dbReference type="Rhea" id="RHEA-COMP:14684"/>
        <dbReference type="ChEBI" id="CHEBI:15378"/>
        <dbReference type="ChEBI" id="CHEBI:136912"/>
        <dbReference type="ChEBI" id="CHEBI:140656"/>
        <dbReference type="ChEBI" id="CHEBI:140657"/>
        <dbReference type="ChEBI" id="CHEBI:140660"/>
        <dbReference type="EC" id="2.3.1.269"/>
    </reaction>
</comment>
<dbReference type="PROSITE" id="PS50263">
    <property type="entry name" value="CN_HYDROLASE"/>
    <property type="match status" value="1"/>
</dbReference>
<keyword evidence="4 8" id="KW-0812">Transmembrane</keyword>
<dbReference type="GO" id="GO:0005886">
    <property type="term" value="C:plasma membrane"/>
    <property type="evidence" value="ECO:0007669"/>
    <property type="project" value="UniProtKB-SubCell"/>
</dbReference>
<evidence type="ECO:0000313" key="10">
    <source>
        <dbReference type="EMBL" id="HGG00027.1"/>
    </source>
</evidence>
<dbReference type="GO" id="GO:0042158">
    <property type="term" value="P:lipoprotein biosynthetic process"/>
    <property type="evidence" value="ECO:0007669"/>
    <property type="project" value="UniProtKB-UniRule"/>
</dbReference>
<dbReference type="InterPro" id="IPR004563">
    <property type="entry name" value="Apolipo_AcylTrfase"/>
</dbReference>
<accession>A0A7C3ZVQ1</accession>
<comment type="subcellular location">
    <subcellularLocation>
        <location evidence="1 8">Cell membrane</location>
        <topology evidence="1 8">Multi-pass membrane protein</topology>
    </subcellularLocation>
</comment>
<evidence type="ECO:0000256" key="1">
    <source>
        <dbReference type="ARBA" id="ARBA00004651"/>
    </source>
</evidence>
<dbReference type="GO" id="GO:0016410">
    <property type="term" value="F:N-acyltransferase activity"/>
    <property type="evidence" value="ECO:0007669"/>
    <property type="project" value="UniProtKB-UniRule"/>
</dbReference>
<comment type="similarity">
    <text evidence="8">Belongs to the CN hydrolase family. Apolipoprotein N-acyltransferase subfamily.</text>
</comment>
<feature type="transmembrane region" description="Helical" evidence="8">
    <location>
        <begin position="151"/>
        <end position="172"/>
    </location>
</feature>
<dbReference type="AlphaFoldDB" id="A0A7C3ZVQ1"/>
<sequence length="493" mass="54508">MGLTPAPQNLWPLAWAAAIPLWVAVIRPTHQSKLISHILLPSVWGICYHGVALFWMTGIHPLTWMGVPWLASLGIAFFTWGLITLWGAATVTLWGATSIFWHRCHPLPRLLIATAVWCGVESLWSASTLWWTALAYTQSPGNLAGLHLGQLAGPNTVNAAIMAVNGLLAQAWINRRELTAKFPVLAAIGLFICCQMAGLWLYSRPLNDTANTALKIGIIQGNIPNQIKFASEGWRRALEGYTTGYRELAAQGVDAVLIPETALPYIWTEPNQQSISFYRAILENGVTAFVGTFGTKDNSLTNSLFSVNGRGETISRYDKIHLVPLGEYIPFEKYLGKIINRLSPLDAHLVRGEKNQVFETPFGKAIAGICFDSAFAEHFRRQAATGGEFILSAANDAHYAADMMAQHHALDLMRAIEVDRWAVRATNTGLSAIINPHGETKWLSQINTYELHADTIYRRTTETLYVRWGDWLTPLLGCLGIASLIITRIIGLR</sequence>
<evidence type="ECO:0000256" key="5">
    <source>
        <dbReference type="ARBA" id="ARBA00022989"/>
    </source>
</evidence>
<feature type="transmembrane region" description="Helical" evidence="8">
    <location>
        <begin position="69"/>
        <end position="89"/>
    </location>
</feature>
<keyword evidence="2 8" id="KW-1003">Cell membrane</keyword>
<dbReference type="EMBL" id="DSPX01000045">
    <property type="protein sequence ID" value="HGG00027.1"/>
    <property type="molecule type" value="Genomic_DNA"/>
</dbReference>
<dbReference type="PANTHER" id="PTHR38686:SF1">
    <property type="entry name" value="APOLIPOPROTEIN N-ACYLTRANSFERASE"/>
    <property type="match status" value="1"/>
</dbReference>
<evidence type="ECO:0000256" key="8">
    <source>
        <dbReference type="HAMAP-Rule" id="MF_01148"/>
    </source>
</evidence>
<evidence type="ECO:0000256" key="3">
    <source>
        <dbReference type="ARBA" id="ARBA00022679"/>
    </source>
</evidence>
<dbReference type="PANTHER" id="PTHR38686">
    <property type="entry name" value="APOLIPOPROTEIN N-ACYLTRANSFERASE"/>
    <property type="match status" value="1"/>
</dbReference>
<proteinExistence type="inferred from homology"/>
<dbReference type="CDD" id="cd07571">
    <property type="entry name" value="ALP_N-acyl_transferase"/>
    <property type="match status" value="1"/>
</dbReference>
<dbReference type="Pfam" id="PF00795">
    <property type="entry name" value="CN_hydrolase"/>
    <property type="match status" value="1"/>
</dbReference>
<dbReference type="SUPFAM" id="SSF56317">
    <property type="entry name" value="Carbon-nitrogen hydrolase"/>
    <property type="match status" value="1"/>
</dbReference>
<feature type="transmembrane region" description="Helical" evidence="8">
    <location>
        <begin position="110"/>
        <end position="131"/>
    </location>
</feature>
<dbReference type="UniPathway" id="UPA00666"/>
<dbReference type="InterPro" id="IPR045378">
    <property type="entry name" value="LNT_N"/>
</dbReference>
<feature type="transmembrane region" description="Helical" evidence="8">
    <location>
        <begin position="6"/>
        <end position="26"/>
    </location>
</feature>
<feature type="transmembrane region" description="Helical" evidence="8">
    <location>
        <begin position="38"/>
        <end position="57"/>
    </location>
</feature>
<evidence type="ECO:0000256" key="7">
    <source>
        <dbReference type="ARBA" id="ARBA00023315"/>
    </source>
</evidence>
<comment type="pathway">
    <text evidence="8">Protein modification; lipoprotein biosynthesis (N-acyl transfer).</text>
</comment>
<name>A0A7C3ZVQ1_9CYAN</name>
<dbReference type="InterPro" id="IPR036526">
    <property type="entry name" value="C-N_Hydrolase_sf"/>
</dbReference>
<feature type="transmembrane region" description="Helical" evidence="8">
    <location>
        <begin position="184"/>
        <end position="202"/>
    </location>
</feature>
<evidence type="ECO:0000256" key="4">
    <source>
        <dbReference type="ARBA" id="ARBA00022692"/>
    </source>
</evidence>
<dbReference type="InterPro" id="IPR003010">
    <property type="entry name" value="C-N_Hydrolase"/>
</dbReference>
<keyword evidence="5 8" id="KW-1133">Transmembrane helix</keyword>
<evidence type="ECO:0000256" key="2">
    <source>
        <dbReference type="ARBA" id="ARBA00022475"/>
    </source>
</evidence>
<organism evidence="10">
    <name type="scientific">Planktothricoides sp. SpSt-374</name>
    <dbReference type="NCBI Taxonomy" id="2282167"/>
    <lineage>
        <taxon>Bacteria</taxon>
        <taxon>Bacillati</taxon>
        <taxon>Cyanobacteriota</taxon>
        <taxon>Cyanophyceae</taxon>
        <taxon>Oscillatoriophycideae</taxon>
        <taxon>Oscillatoriales</taxon>
        <taxon>Oscillatoriaceae</taxon>
        <taxon>Planktothricoides</taxon>
    </lineage>
</organism>
<feature type="transmembrane region" description="Helical" evidence="8">
    <location>
        <begin position="471"/>
        <end position="491"/>
    </location>
</feature>
<gene>
    <name evidence="8 10" type="primary">lnt</name>
    <name evidence="10" type="ORF">ENR15_05025</name>
</gene>